<dbReference type="InterPro" id="IPR041033">
    <property type="entry name" value="SpaA_PFL_dom_1"/>
</dbReference>
<keyword evidence="4" id="KW-0812">Transmembrane</keyword>
<dbReference type="SUPFAM" id="SSF117074">
    <property type="entry name" value="Hypothetical protein PA1324"/>
    <property type="match status" value="2"/>
</dbReference>
<evidence type="ECO:0000313" key="8">
    <source>
        <dbReference type="Proteomes" id="UP000269974"/>
    </source>
</evidence>
<evidence type="ECO:0000256" key="2">
    <source>
        <dbReference type="ARBA" id="ARBA00022525"/>
    </source>
</evidence>
<dbReference type="AlphaFoldDB" id="A0A7Z9C957"/>
<dbReference type="InterPro" id="IPR048834">
    <property type="entry name" value="SpaA_pre-album"/>
</dbReference>
<sequence>MEPSGPVYVGKARVETIEAASGKSLESNAGDISFSKDGALIVETSAAYTVPSDRQNYLRMNLVKSEDLQNGHGGELPSFALPTVSLQATGPYERSYDNFNGIRAASGFAQLPDGRLITANADDTSTTTMLQVSPDWDKSEIFKRIDGAEPIYSERIDKSERDQNWCTKLSPGGEAGWDDLNSASWCLKDGNTPEQIWYRYHRLWNTQVADMAGDFSYTPTLSVRKNVIDRNSPDDQFELTASFGDVKETATTTGTETGLQSEYAGPLPVTAGTSVTVSEKLTTGGDIGSAYAPRLQCVNGNGETVVDAGTDALNIQGDTASHTFQVPKAVKSGLDLTCTFTNGKPRHSLRVVKLDADTSTRLPGATLRLWRDVNGDGQLQENTDELVVTNSEQRVPDADDGRVLTPEDGVVVFPGLPDGKYLIEEVSAPEGFVIRDPERVEISGGDRSICFFNYHKRFQFTVTKVDADTWAPLPGAELELWRDSDGDGNFRPEQGYDNPVYPDSLRPIYGNASTKVVTDEQGAFTWRGLEKGQYWLTETKAPDGFKTIEKPVSVVITDKDVEIMLPNERMRGTIKFEKRAAEGDRPLLGGSQWRLTYPQDMGGPQTSVQFEDCVEAPCTGPDTDPTPGVLQVTDLPLGTYWLQETKAPSGYQLDSSSREITLGSDEPFALTGDQAILNEQRTGPALPLSGGIGRDIFRLAGGGTLLVALTVSLIMLGRRLKEKLG</sequence>
<dbReference type="Pfam" id="PF20674">
    <property type="entry name" value="SpaA_3"/>
    <property type="match status" value="1"/>
</dbReference>
<feature type="domain" description="SpaA-like prealbumin fold" evidence="6">
    <location>
        <begin position="220"/>
        <end position="343"/>
    </location>
</feature>
<dbReference type="Proteomes" id="UP000269974">
    <property type="component" value="Unassembled WGS sequence"/>
</dbReference>
<protein>
    <submittedName>
        <fullName evidence="7">Lpxtg-motif cell wall anchor domain-containing protein</fullName>
    </submittedName>
</protein>
<feature type="domain" description="SpaA-like prealbumin fold" evidence="5">
    <location>
        <begin position="348"/>
        <end position="442"/>
    </location>
</feature>
<dbReference type="EMBL" id="UYIO01000001">
    <property type="protein sequence ID" value="VDG77150.1"/>
    <property type="molecule type" value="Genomic_DNA"/>
</dbReference>
<organism evidence="7 8">
    <name type="scientific">Actinobaculum suis</name>
    <dbReference type="NCBI Taxonomy" id="1657"/>
    <lineage>
        <taxon>Bacteria</taxon>
        <taxon>Bacillati</taxon>
        <taxon>Actinomycetota</taxon>
        <taxon>Actinomycetes</taxon>
        <taxon>Actinomycetales</taxon>
        <taxon>Actinomycetaceae</taxon>
        <taxon>Actinobaculum</taxon>
    </lineage>
</organism>
<dbReference type="Gene3D" id="2.60.40.10">
    <property type="entry name" value="Immunoglobulins"/>
    <property type="match status" value="3"/>
</dbReference>
<dbReference type="InterPro" id="IPR013783">
    <property type="entry name" value="Ig-like_fold"/>
</dbReference>
<evidence type="ECO:0000259" key="6">
    <source>
        <dbReference type="Pfam" id="PF20674"/>
    </source>
</evidence>
<dbReference type="GO" id="GO:0005975">
    <property type="term" value="P:carbohydrate metabolic process"/>
    <property type="evidence" value="ECO:0007669"/>
    <property type="project" value="UniProtKB-ARBA"/>
</dbReference>
<accession>A0A7Z9C957</accession>
<keyword evidence="4" id="KW-1133">Transmembrane helix</keyword>
<feature type="transmembrane region" description="Helical" evidence="4">
    <location>
        <begin position="696"/>
        <end position="716"/>
    </location>
</feature>
<feature type="domain" description="SpaA-like prealbumin fold" evidence="5">
    <location>
        <begin position="574"/>
        <end position="666"/>
    </location>
</feature>
<evidence type="ECO:0000256" key="1">
    <source>
        <dbReference type="ARBA" id="ARBA00007257"/>
    </source>
</evidence>
<comment type="caution">
    <text evidence="7">The sequence shown here is derived from an EMBL/GenBank/DDBJ whole genome shotgun (WGS) entry which is preliminary data.</text>
</comment>
<proteinExistence type="inferred from homology"/>
<keyword evidence="4" id="KW-0472">Membrane</keyword>
<evidence type="ECO:0000256" key="3">
    <source>
        <dbReference type="ARBA" id="ARBA00022729"/>
    </source>
</evidence>
<gene>
    <name evidence="7" type="ORF">NCTC10327_01769</name>
</gene>
<comment type="similarity">
    <text evidence="1">Belongs to the serine-aspartate repeat-containing protein (SDr) family.</text>
</comment>
<keyword evidence="2" id="KW-0964">Secreted</keyword>
<dbReference type="PANTHER" id="PTHR36108">
    <property type="entry name" value="COLOSSIN-B-RELATED"/>
    <property type="match status" value="1"/>
</dbReference>
<feature type="domain" description="SpaA-like prealbumin fold" evidence="5">
    <location>
        <begin position="459"/>
        <end position="563"/>
    </location>
</feature>
<dbReference type="RefSeq" id="WP_185934305.1">
    <property type="nucleotide sequence ID" value="NZ_UYIO01000001.1"/>
</dbReference>
<dbReference type="PANTHER" id="PTHR36108:SF13">
    <property type="entry name" value="COLOSSIN-B-RELATED"/>
    <property type="match status" value="1"/>
</dbReference>
<reference evidence="7 8" key="1">
    <citation type="submission" date="2018-11" db="EMBL/GenBank/DDBJ databases">
        <authorList>
            <consortium name="Pathogen Informatics"/>
        </authorList>
    </citation>
    <scope>NUCLEOTIDE SEQUENCE [LARGE SCALE GENOMIC DNA]</scope>
    <source>
        <strain evidence="7 8">NCTC10327</strain>
    </source>
</reference>
<evidence type="ECO:0000259" key="5">
    <source>
        <dbReference type="Pfam" id="PF17802"/>
    </source>
</evidence>
<keyword evidence="3" id="KW-0732">Signal</keyword>
<evidence type="ECO:0000256" key="4">
    <source>
        <dbReference type="SAM" id="Phobius"/>
    </source>
</evidence>
<dbReference type="Pfam" id="PF17802">
    <property type="entry name" value="SpaA"/>
    <property type="match status" value="3"/>
</dbReference>
<evidence type="ECO:0000313" key="7">
    <source>
        <dbReference type="EMBL" id="VDG77150.1"/>
    </source>
</evidence>
<name>A0A7Z9C957_9ACTO</name>